<keyword evidence="14" id="KW-1185">Reference proteome</keyword>
<dbReference type="PANTHER" id="PTHR24394:SF44">
    <property type="entry name" value="ZINC FINGER PROTEIN 271-LIKE"/>
    <property type="match status" value="1"/>
</dbReference>
<evidence type="ECO:0000256" key="3">
    <source>
        <dbReference type="ARBA" id="ARBA00022737"/>
    </source>
</evidence>
<feature type="domain" description="C2H2-type" evidence="12">
    <location>
        <begin position="413"/>
        <end position="442"/>
    </location>
</feature>
<evidence type="ECO:0000259" key="12">
    <source>
        <dbReference type="PROSITE" id="PS50157"/>
    </source>
</evidence>
<feature type="compositionally biased region" description="Basic residues" evidence="11">
    <location>
        <begin position="71"/>
        <end position="95"/>
    </location>
</feature>
<proteinExistence type="predicted"/>
<feature type="domain" description="C2H2-type" evidence="12">
    <location>
        <begin position="357"/>
        <end position="384"/>
    </location>
</feature>
<feature type="domain" description="C2H2-type" evidence="12">
    <location>
        <begin position="284"/>
        <end position="315"/>
    </location>
</feature>
<feature type="region of interest" description="Disordered" evidence="11">
    <location>
        <begin position="1"/>
        <end position="25"/>
    </location>
</feature>
<keyword evidence="2" id="KW-0479">Metal-binding</keyword>
<dbReference type="InterPro" id="IPR013087">
    <property type="entry name" value="Znf_C2H2_type"/>
</dbReference>
<keyword evidence="3" id="KW-0677">Repeat</keyword>
<evidence type="ECO:0000256" key="7">
    <source>
        <dbReference type="ARBA" id="ARBA00023125"/>
    </source>
</evidence>
<evidence type="ECO:0000313" key="14">
    <source>
        <dbReference type="Proteomes" id="UP001044222"/>
    </source>
</evidence>
<keyword evidence="5" id="KW-0862">Zinc</keyword>
<dbReference type="OrthoDB" id="10050330at2759"/>
<comment type="caution">
    <text evidence="13">The sequence shown here is derived from an EMBL/GenBank/DDBJ whole genome shotgun (WGS) entry which is preliminary data.</text>
</comment>
<keyword evidence="8" id="KW-0804">Transcription</keyword>
<dbReference type="PROSITE" id="PS00028">
    <property type="entry name" value="ZINC_FINGER_C2H2_1"/>
    <property type="match status" value="6"/>
</dbReference>
<keyword evidence="4 10" id="KW-0863">Zinc-finger</keyword>
<keyword evidence="7" id="KW-0238">DNA-binding</keyword>
<feature type="region of interest" description="Disordered" evidence="11">
    <location>
        <begin position="68"/>
        <end position="124"/>
    </location>
</feature>
<feature type="domain" description="C2H2-type" evidence="12">
    <location>
        <begin position="24"/>
        <end position="51"/>
    </location>
</feature>
<dbReference type="FunFam" id="3.30.160.60:FF:000110">
    <property type="entry name" value="Zinc finger protein-like"/>
    <property type="match status" value="1"/>
</dbReference>
<dbReference type="PANTHER" id="PTHR24394">
    <property type="entry name" value="ZINC FINGER PROTEIN"/>
    <property type="match status" value="1"/>
</dbReference>
<evidence type="ECO:0000256" key="10">
    <source>
        <dbReference type="PROSITE-ProRule" id="PRU00042"/>
    </source>
</evidence>
<dbReference type="GO" id="GO:0003677">
    <property type="term" value="F:DNA binding"/>
    <property type="evidence" value="ECO:0007669"/>
    <property type="project" value="UniProtKB-KW"/>
</dbReference>
<dbReference type="GO" id="GO:0000981">
    <property type="term" value="F:DNA-binding transcription factor activity, RNA polymerase II-specific"/>
    <property type="evidence" value="ECO:0007669"/>
    <property type="project" value="TreeGrafter"/>
</dbReference>
<dbReference type="SUPFAM" id="SSF57667">
    <property type="entry name" value="beta-beta-alpha zinc fingers"/>
    <property type="match status" value="3"/>
</dbReference>
<dbReference type="FunFam" id="3.30.160.60:FF:000646">
    <property type="entry name" value="Myeloid zinc finger 1"/>
    <property type="match status" value="1"/>
</dbReference>
<dbReference type="Proteomes" id="UP001044222">
    <property type="component" value="Unassembled WGS sequence"/>
</dbReference>
<dbReference type="PROSITE" id="PS50157">
    <property type="entry name" value="ZINC_FINGER_C2H2_2"/>
    <property type="match status" value="7"/>
</dbReference>
<dbReference type="InterPro" id="IPR036236">
    <property type="entry name" value="Znf_C2H2_sf"/>
</dbReference>
<evidence type="ECO:0000256" key="6">
    <source>
        <dbReference type="ARBA" id="ARBA00023015"/>
    </source>
</evidence>
<keyword evidence="9" id="KW-0539">Nucleus</keyword>
<dbReference type="FunFam" id="3.30.160.60:FF:000446">
    <property type="entry name" value="Zinc finger protein"/>
    <property type="match status" value="1"/>
</dbReference>
<evidence type="ECO:0000256" key="9">
    <source>
        <dbReference type="ARBA" id="ARBA00023242"/>
    </source>
</evidence>
<protein>
    <recommendedName>
        <fullName evidence="12">C2H2-type domain-containing protein</fullName>
    </recommendedName>
</protein>
<dbReference type="FunFam" id="3.30.160.60:FF:000690">
    <property type="entry name" value="Zinc finger protein 354C"/>
    <property type="match status" value="1"/>
</dbReference>
<keyword evidence="6" id="KW-0805">Transcription regulation</keyword>
<feature type="compositionally biased region" description="Basic residues" evidence="11">
    <location>
        <begin position="323"/>
        <end position="332"/>
    </location>
</feature>
<evidence type="ECO:0000256" key="8">
    <source>
        <dbReference type="ARBA" id="ARBA00023163"/>
    </source>
</evidence>
<evidence type="ECO:0000313" key="13">
    <source>
        <dbReference type="EMBL" id="KAG5856186.1"/>
    </source>
</evidence>
<reference evidence="13" key="1">
    <citation type="submission" date="2021-01" db="EMBL/GenBank/DDBJ databases">
        <title>A chromosome-scale assembly of European eel, Anguilla anguilla.</title>
        <authorList>
            <person name="Henkel C."/>
            <person name="Jong-Raadsen S.A."/>
            <person name="Dufour S."/>
            <person name="Weltzien F.-A."/>
            <person name="Palstra A.P."/>
            <person name="Pelster B."/>
            <person name="Spaink H.P."/>
            <person name="Van Den Thillart G.E."/>
            <person name="Jansen H."/>
            <person name="Zahm M."/>
            <person name="Klopp C."/>
            <person name="Cedric C."/>
            <person name="Louis A."/>
            <person name="Berthelot C."/>
            <person name="Parey E."/>
            <person name="Roest Crollius H."/>
            <person name="Montfort J."/>
            <person name="Robinson-Rechavi M."/>
            <person name="Bucao C."/>
            <person name="Bouchez O."/>
            <person name="Gislard M."/>
            <person name="Lluch J."/>
            <person name="Milhes M."/>
            <person name="Lampietro C."/>
            <person name="Lopez Roques C."/>
            <person name="Donnadieu C."/>
            <person name="Braasch I."/>
            <person name="Desvignes T."/>
            <person name="Postlethwait J."/>
            <person name="Bobe J."/>
            <person name="Guiguen Y."/>
            <person name="Dirks R."/>
        </authorList>
    </citation>
    <scope>NUCLEOTIDE SEQUENCE</scope>
    <source>
        <strain evidence="13">Tag_6206</strain>
        <tissue evidence="13">Liver</tissue>
    </source>
</reference>
<dbReference type="EMBL" id="JAFIRN010000001">
    <property type="protein sequence ID" value="KAG5856186.1"/>
    <property type="molecule type" value="Genomic_DNA"/>
</dbReference>
<evidence type="ECO:0000256" key="4">
    <source>
        <dbReference type="ARBA" id="ARBA00022771"/>
    </source>
</evidence>
<dbReference type="AlphaFoldDB" id="A0A9D3MW67"/>
<sequence length="468" mass="52393">MSIEAGGNSALEEQPEVGTRSGVHQCPKCSRQFTCKSNFNRHWKVYSGQRPYSCLVCGRKFNQESNCQRHQQLHMHPRRSKKGRSGRKKSGHSRTKMSLGQDDKARETSEDGSQLLVVNQTEGELGDDRNLREAFREAESLCKLSLEELNMGREETKGGGRVAEEGNEKPQMPAVDVSAGVKSEVEVSYEVELPHRGEMEASLKEHEPQGLTIICPLCGLIGGTLSSLDQHIKAQHPNEAIADQNRKAIGVSGSDIQCLQCGRSFSLKSNLKKHMLIHSGVRPYSCPDCGRTFNQSGNVLRHQRTCHQVHSALSNKGEAAKTSQRKKRSRRASGKESTDPEEQGNTPAAQPAVHVQFLCYVCGHGFLSQDSLEVHEQSHRRELPYRCAHCGRGFAHVQNFSRHLLVHTGERPWHCRDCGLRFNQASNLNRHCRTKGHQGATTEHTGVWHKSKRMGRRGRIHKLNTNVM</sequence>
<feature type="domain" description="C2H2-type" evidence="12">
    <location>
        <begin position="385"/>
        <end position="412"/>
    </location>
</feature>
<dbReference type="Gene3D" id="3.30.160.60">
    <property type="entry name" value="Classic Zinc Finger"/>
    <property type="match status" value="6"/>
</dbReference>
<gene>
    <name evidence="13" type="ORF">ANANG_G00005360</name>
</gene>
<feature type="region of interest" description="Disordered" evidence="11">
    <location>
        <begin position="310"/>
        <end position="348"/>
    </location>
</feature>
<dbReference type="GO" id="GO:0005634">
    <property type="term" value="C:nucleus"/>
    <property type="evidence" value="ECO:0007669"/>
    <property type="project" value="UniProtKB-SubCell"/>
</dbReference>
<dbReference type="GO" id="GO:0008270">
    <property type="term" value="F:zinc ion binding"/>
    <property type="evidence" value="ECO:0007669"/>
    <property type="project" value="UniProtKB-KW"/>
</dbReference>
<evidence type="ECO:0000256" key="11">
    <source>
        <dbReference type="SAM" id="MobiDB-lite"/>
    </source>
</evidence>
<accession>A0A9D3MW67</accession>
<comment type="subcellular location">
    <subcellularLocation>
        <location evidence="1">Nucleus</location>
    </subcellularLocation>
</comment>
<dbReference type="Pfam" id="PF00096">
    <property type="entry name" value="zf-C2H2"/>
    <property type="match status" value="3"/>
</dbReference>
<evidence type="ECO:0000256" key="1">
    <source>
        <dbReference type="ARBA" id="ARBA00004123"/>
    </source>
</evidence>
<dbReference type="Pfam" id="PF13913">
    <property type="entry name" value="zf-C2HC_2"/>
    <property type="match status" value="1"/>
</dbReference>
<dbReference type="SMART" id="SM00355">
    <property type="entry name" value="ZnF_C2H2"/>
    <property type="match status" value="8"/>
</dbReference>
<feature type="region of interest" description="Disordered" evidence="11">
    <location>
        <begin position="434"/>
        <end position="455"/>
    </location>
</feature>
<name>A0A9D3MW67_ANGAN</name>
<evidence type="ECO:0000256" key="2">
    <source>
        <dbReference type="ARBA" id="ARBA00022723"/>
    </source>
</evidence>
<feature type="domain" description="C2H2-type" evidence="12">
    <location>
        <begin position="256"/>
        <end position="283"/>
    </location>
</feature>
<dbReference type="FunFam" id="3.30.160.60:FF:000176">
    <property type="entry name" value="zinc finger protein 70"/>
    <property type="match status" value="1"/>
</dbReference>
<evidence type="ECO:0000256" key="5">
    <source>
        <dbReference type="ARBA" id="ARBA00022833"/>
    </source>
</evidence>
<organism evidence="13 14">
    <name type="scientific">Anguilla anguilla</name>
    <name type="common">European freshwater eel</name>
    <name type="synonym">Muraena anguilla</name>
    <dbReference type="NCBI Taxonomy" id="7936"/>
    <lineage>
        <taxon>Eukaryota</taxon>
        <taxon>Metazoa</taxon>
        <taxon>Chordata</taxon>
        <taxon>Craniata</taxon>
        <taxon>Vertebrata</taxon>
        <taxon>Euteleostomi</taxon>
        <taxon>Actinopterygii</taxon>
        <taxon>Neopterygii</taxon>
        <taxon>Teleostei</taxon>
        <taxon>Anguilliformes</taxon>
        <taxon>Anguillidae</taxon>
        <taxon>Anguilla</taxon>
    </lineage>
</organism>
<feature type="domain" description="C2H2-type" evidence="12">
    <location>
        <begin position="52"/>
        <end position="79"/>
    </location>
</feature>